<feature type="binding site" evidence="9">
    <location>
        <position position="128"/>
    </location>
    <ligand>
        <name>4-amino-2-methyl-5-(diphosphooxymethyl)pyrimidine</name>
        <dbReference type="ChEBI" id="CHEBI:57841"/>
    </ligand>
</feature>
<dbReference type="GO" id="GO:0009229">
    <property type="term" value="P:thiamine diphosphate biosynthetic process"/>
    <property type="evidence" value="ECO:0007669"/>
    <property type="project" value="UniProtKB-UniRule"/>
</dbReference>
<evidence type="ECO:0000256" key="4">
    <source>
        <dbReference type="ARBA" id="ARBA00022842"/>
    </source>
</evidence>
<comment type="catalytic activity">
    <reaction evidence="8 9 10">
        <text>2-[(2R,5Z)-2-carboxy-4-methylthiazol-5(2H)-ylidene]ethyl phosphate + 4-amino-2-methyl-5-(diphosphooxymethyl)pyrimidine + 2 H(+) = thiamine phosphate + CO2 + diphosphate</text>
        <dbReference type="Rhea" id="RHEA:47844"/>
        <dbReference type="ChEBI" id="CHEBI:15378"/>
        <dbReference type="ChEBI" id="CHEBI:16526"/>
        <dbReference type="ChEBI" id="CHEBI:33019"/>
        <dbReference type="ChEBI" id="CHEBI:37575"/>
        <dbReference type="ChEBI" id="CHEBI:57841"/>
        <dbReference type="ChEBI" id="CHEBI:62899"/>
        <dbReference type="EC" id="2.5.1.3"/>
    </reaction>
</comment>
<evidence type="ECO:0000256" key="11">
    <source>
        <dbReference type="RuleBase" id="RU004253"/>
    </source>
</evidence>
<dbReference type="GO" id="GO:0000287">
    <property type="term" value="F:magnesium ion binding"/>
    <property type="evidence" value="ECO:0007669"/>
    <property type="project" value="UniProtKB-UniRule"/>
</dbReference>
<comment type="caution">
    <text evidence="9">Lacks conserved residue(s) required for the propagation of feature annotation.</text>
</comment>
<comment type="cofactor">
    <cofactor evidence="9">
        <name>Mg(2+)</name>
        <dbReference type="ChEBI" id="CHEBI:18420"/>
    </cofactor>
    <text evidence="9">Binds 1 Mg(2+) ion per subunit.</text>
</comment>
<dbReference type="EMBL" id="WXFA01000060">
    <property type="protein sequence ID" value="MBM3095905.1"/>
    <property type="molecule type" value="Genomic_DNA"/>
</dbReference>
<dbReference type="RefSeq" id="WP_057210631.1">
    <property type="nucleotide sequence ID" value="NZ_CP083371.1"/>
</dbReference>
<evidence type="ECO:0000256" key="2">
    <source>
        <dbReference type="ARBA" id="ARBA00022679"/>
    </source>
</evidence>
<dbReference type="GO" id="GO:0005737">
    <property type="term" value="C:cytoplasm"/>
    <property type="evidence" value="ECO:0007669"/>
    <property type="project" value="TreeGrafter"/>
</dbReference>
<evidence type="ECO:0000256" key="9">
    <source>
        <dbReference type="HAMAP-Rule" id="MF_00097"/>
    </source>
</evidence>
<dbReference type="SUPFAM" id="SSF51391">
    <property type="entry name" value="Thiamin phosphate synthase"/>
    <property type="match status" value="1"/>
</dbReference>
<dbReference type="Pfam" id="PF02581">
    <property type="entry name" value="TMP-TENI"/>
    <property type="match status" value="1"/>
</dbReference>
<feature type="domain" description="Thiamine phosphate synthase/TenI" evidence="12">
    <location>
        <begin position="12"/>
        <end position="180"/>
    </location>
</feature>
<dbReference type="PANTHER" id="PTHR20857">
    <property type="entry name" value="THIAMINE-PHOSPHATE PYROPHOSPHORYLASE"/>
    <property type="match status" value="1"/>
</dbReference>
<comment type="similarity">
    <text evidence="9 10">Belongs to the thiamine-phosphate synthase family.</text>
</comment>
<evidence type="ECO:0000313" key="13">
    <source>
        <dbReference type="EMBL" id="MBM3095905.1"/>
    </source>
</evidence>
<evidence type="ECO:0000259" key="12">
    <source>
        <dbReference type="Pfam" id="PF02581"/>
    </source>
</evidence>
<feature type="binding site" evidence="9">
    <location>
        <position position="60"/>
    </location>
    <ligand>
        <name>4-amino-2-methyl-5-(diphosphooxymethyl)pyrimidine</name>
        <dbReference type="ChEBI" id="CHEBI:57841"/>
    </ligand>
</feature>
<evidence type="ECO:0000256" key="1">
    <source>
        <dbReference type="ARBA" id="ARBA00005165"/>
    </source>
</evidence>
<dbReference type="FunFam" id="3.20.20.70:FF:000064">
    <property type="entry name" value="Thiamine-phosphate synthase"/>
    <property type="match status" value="1"/>
</dbReference>
<dbReference type="InterPro" id="IPR034291">
    <property type="entry name" value="TMP_synthase"/>
</dbReference>
<sequence>MKLDPFYLIVDSANWVERLVPIGVRLVQLRIKERPDSEVRSDIRIARTICERHGCQLVVNDHWRMAIDEGCDFVHLGQEDLAQADVAAIRGAGLKLGVSTHDEAELDMALSVAPDYVALGPVYPTVLKKMKWEPQGLARLATWKKKIGPTPLVAIGGLNLERIDGVLTHGADCAAVVTDITRSQDPEDRTRRWIAATSRWRIAPA</sequence>
<dbReference type="GO" id="GO:0004789">
    <property type="term" value="F:thiamine-phosphate diphosphorylase activity"/>
    <property type="evidence" value="ECO:0007669"/>
    <property type="project" value="UniProtKB-UniRule"/>
</dbReference>
<dbReference type="InterPro" id="IPR022998">
    <property type="entry name" value="ThiamineP_synth_TenI"/>
</dbReference>
<evidence type="ECO:0000256" key="3">
    <source>
        <dbReference type="ARBA" id="ARBA00022723"/>
    </source>
</evidence>
<evidence type="ECO:0000256" key="7">
    <source>
        <dbReference type="ARBA" id="ARBA00047851"/>
    </source>
</evidence>
<keyword evidence="5 9" id="KW-0784">Thiamine biosynthesis</keyword>
<name>A0AAW4FWU6_9HYPH</name>
<feature type="binding site" evidence="9">
    <location>
        <begin position="177"/>
        <end position="178"/>
    </location>
    <ligand>
        <name>2-[(2R,5Z)-2-carboxy-4-methylthiazol-5(2H)-ylidene]ethyl phosphate</name>
        <dbReference type="ChEBI" id="CHEBI:62899"/>
    </ligand>
</feature>
<evidence type="ECO:0000256" key="5">
    <source>
        <dbReference type="ARBA" id="ARBA00022977"/>
    </source>
</evidence>
<keyword evidence="3 9" id="KW-0479">Metal-binding</keyword>
<dbReference type="NCBIfam" id="TIGR00693">
    <property type="entry name" value="thiE"/>
    <property type="match status" value="1"/>
</dbReference>
<comment type="pathway">
    <text evidence="1 9 11">Cofactor biosynthesis; thiamine diphosphate biosynthesis; thiamine phosphate from 4-amino-2-methyl-5-diphosphomethylpyrimidine and 4-methyl-5-(2-phosphoethyl)-thiazole: step 1/1.</text>
</comment>
<evidence type="ECO:0000313" key="14">
    <source>
        <dbReference type="Proteomes" id="UP000744980"/>
    </source>
</evidence>
<proteinExistence type="inferred from homology"/>
<dbReference type="AlphaFoldDB" id="A0AAW4FWU6"/>
<dbReference type="InterPro" id="IPR036206">
    <property type="entry name" value="ThiamineP_synth_sf"/>
</dbReference>
<evidence type="ECO:0000256" key="8">
    <source>
        <dbReference type="ARBA" id="ARBA00047883"/>
    </source>
</evidence>
<comment type="catalytic activity">
    <reaction evidence="7 9 10">
        <text>2-(2-carboxy-4-methylthiazol-5-yl)ethyl phosphate + 4-amino-2-methyl-5-(diphosphooxymethyl)pyrimidine + 2 H(+) = thiamine phosphate + CO2 + diphosphate</text>
        <dbReference type="Rhea" id="RHEA:47848"/>
        <dbReference type="ChEBI" id="CHEBI:15378"/>
        <dbReference type="ChEBI" id="CHEBI:16526"/>
        <dbReference type="ChEBI" id="CHEBI:33019"/>
        <dbReference type="ChEBI" id="CHEBI:37575"/>
        <dbReference type="ChEBI" id="CHEBI:57841"/>
        <dbReference type="ChEBI" id="CHEBI:62890"/>
        <dbReference type="EC" id="2.5.1.3"/>
    </reaction>
</comment>
<feature type="binding site" evidence="9">
    <location>
        <position position="61"/>
    </location>
    <ligand>
        <name>Mg(2+)</name>
        <dbReference type="ChEBI" id="CHEBI:18420"/>
    </ligand>
</feature>
<gene>
    <name evidence="9" type="primary">thiE</name>
    <name evidence="13" type="ORF">GFB56_35030</name>
</gene>
<feature type="binding site" evidence="9">
    <location>
        <position position="80"/>
    </location>
    <ligand>
        <name>Mg(2+)</name>
        <dbReference type="ChEBI" id="CHEBI:18420"/>
    </ligand>
</feature>
<dbReference type="Proteomes" id="UP000744980">
    <property type="component" value="Unassembled WGS sequence"/>
</dbReference>
<keyword evidence="2 9" id="KW-0808">Transferase</keyword>
<feature type="binding site" evidence="9">
    <location>
        <position position="157"/>
    </location>
    <ligand>
        <name>2-[(2R,5Z)-2-carboxy-4-methylthiazol-5(2H)-ylidene]ethyl phosphate</name>
        <dbReference type="ChEBI" id="CHEBI:62899"/>
    </ligand>
</feature>
<accession>A0AAW4FWU6</accession>
<protein>
    <recommendedName>
        <fullName evidence="9">Thiamine-phosphate synthase</fullName>
        <shortName evidence="9">TP synthase</shortName>
        <shortName evidence="9">TPS</shortName>
        <ecNumber evidence="9">2.5.1.3</ecNumber>
    </recommendedName>
    <alternativeName>
        <fullName evidence="9">Thiamine-phosphate pyrophosphorylase</fullName>
        <shortName evidence="9">TMP pyrophosphorylase</shortName>
        <shortName evidence="9">TMP-PPase</shortName>
    </alternativeName>
</protein>
<dbReference type="InterPro" id="IPR013785">
    <property type="entry name" value="Aldolase_TIM"/>
</dbReference>
<keyword evidence="14" id="KW-1185">Reference proteome</keyword>
<reference evidence="13 14" key="1">
    <citation type="submission" date="2020-01" db="EMBL/GenBank/DDBJ databases">
        <title>Draft genome assembly of Ensifer adhaerens T173.</title>
        <authorList>
            <person name="Craig J.E."/>
            <person name="Stinchcombe J.R."/>
        </authorList>
    </citation>
    <scope>NUCLEOTIDE SEQUENCE [LARGE SCALE GENOMIC DNA]</scope>
    <source>
        <strain evidence="13 14">T173</strain>
    </source>
</reference>
<comment type="caution">
    <text evidence="13">The sequence shown here is derived from an EMBL/GenBank/DDBJ whole genome shotgun (WGS) entry which is preliminary data.</text>
</comment>
<feature type="binding site" evidence="9">
    <location>
        <begin position="28"/>
        <end position="32"/>
    </location>
    <ligand>
        <name>4-amino-2-methyl-5-(diphosphooxymethyl)pyrimidine</name>
        <dbReference type="ChEBI" id="CHEBI:57841"/>
    </ligand>
</feature>
<keyword evidence="4 9" id="KW-0460">Magnesium</keyword>
<evidence type="ECO:0000256" key="6">
    <source>
        <dbReference type="ARBA" id="ARBA00047334"/>
    </source>
</evidence>
<dbReference type="PANTHER" id="PTHR20857:SF15">
    <property type="entry name" value="THIAMINE-PHOSPHATE SYNTHASE"/>
    <property type="match status" value="1"/>
</dbReference>
<dbReference type="Gene3D" id="3.20.20.70">
    <property type="entry name" value="Aldolase class I"/>
    <property type="match status" value="1"/>
</dbReference>
<organism evidence="13 14">
    <name type="scientific">Ensifer canadensis</name>
    <dbReference type="NCBI Taxonomy" id="555315"/>
    <lineage>
        <taxon>Bacteria</taxon>
        <taxon>Pseudomonadati</taxon>
        <taxon>Pseudomonadota</taxon>
        <taxon>Alphaproteobacteria</taxon>
        <taxon>Hyphomicrobiales</taxon>
        <taxon>Rhizobiaceae</taxon>
        <taxon>Sinorhizobium/Ensifer group</taxon>
        <taxon>Ensifer</taxon>
    </lineage>
</organism>
<comment type="catalytic activity">
    <reaction evidence="6 9 10">
        <text>4-methyl-5-(2-phosphooxyethyl)-thiazole + 4-amino-2-methyl-5-(diphosphooxymethyl)pyrimidine + H(+) = thiamine phosphate + diphosphate</text>
        <dbReference type="Rhea" id="RHEA:22328"/>
        <dbReference type="ChEBI" id="CHEBI:15378"/>
        <dbReference type="ChEBI" id="CHEBI:33019"/>
        <dbReference type="ChEBI" id="CHEBI:37575"/>
        <dbReference type="ChEBI" id="CHEBI:57841"/>
        <dbReference type="ChEBI" id="CHEBI:58296"/>
        <dbReference type="EC" id="2.5.1.3"/>
    </reaction>
</comment>
<dbReference type="NCBIfam" id="NF000734">
    <property type="entry name" value="PRK00043.1-5"/>
    <property type="match status" value="1"/>
</dbReference>
<dbReference type="GO" id="GO:0009228">
    <property type="term" value="P:thiamine biosynthetic process"/>
    <property type="evidence" value="ECO:0007669"/>
    <property type="project" value="UniProtKB-KW"/>
</dbReference>
<comment type="function">
    <text evidence="9">Condenses 4-methyl-5-(beta-hydroxyethyl)thiazole monophosphate (THZ-P) and 2-methyl-4-amino-5-hydroxymethyl pyrimidine pyrophosphate (HMP-PP) to form thiamine monophosphate (TMP).</text>
</comment>
<feature type="binding site" evidence="9">
    <location>
        <position position="99"/>
    </location>
    <ligand>
        <name>4-amino-2-methyl-5-(diphosphooxymethyl)pyrimidine</name>
        <dbReference type="ChEBI" id="CHEBI:57841"/>
    </ligand>
</feature>
<dbReference type="EC" id="2.5.1.3" evidence="9"/>
<evidence type="ECO:0000256" key="10">
    <source>
        <dbReference type="RuleBase" id="RU003826"/>
    </source>
</evidence>
<dbReference type="HAMAP" id="MF_00097">
    <property type="entry name" value="TMP_synthase"/>
    <property type="match status" value="1"/>
</dbReference>
<dbReference type="CDD" id="cd00564">
    <property type="entry name" value="TMP_TenI"/>
    <property type="match status" value="1"/>
</dbReference>